<feature type="domain" description="RNA polymerase sigma-70 region 2" evidence="3">
    <location>
        <begin position="17"/>
        <end position="78"/>
    </location>
</feature>
<dbReference type="InterPro" id="IPR011008">
    <property type="entry name" value="Dimeric_a/b-barrel"/>
</dbReference>
<evidence type="ECO:0000256" key="1">
    <source>
        <dbReference type="ARBA" id="ARBA00007689"/>
    </source>
</evidence>
<feature type="domain" description="RNA polymerase sigma factor 70 region 4 type 2" evidence="4">
    <location>
        <begin position="129"/>
        <end position="165"/>
    </location>
</feature>
<dbReference type="GeneID" id="90611953"/>
<dbReference type="EMBL" id="NIZW01000040">
    <property type="protein sequence ID" value="PHQ31746.1"/>
    <property type="molecule type" value="Genomic_DNA"/>
</dbReference>
<dbReference type="PANTHER" id="PTHR47756:SF2">
    <property type="entry name" value="BLL6612 PROTEIN"/>
    <property type="match status" value="1"/>
</dbReference>
<organism evidence="5 6">
    <name type="scientific">Rhodopirellula bahusiensis</name>
    <dbReference type="NCBI Taxonomy" id="2014065"/>
    <lineage>
        <taxon>Bacteria</taxon>
        <taxon>Pseudomonadati</taxon>
        <taxon>Planctomycetota</taxon>
        <taxon>Planctomycetia</taxon>
        <taxon>Pirellulales</taxon>
        <taxon>Pirellulaceae</taxon>
        <taxon>Rhodopirellula</taxon>
    </lineage>
</organism>
<dbReference type="OrthoDB" id="9780299at2"/>
<dbReference type="Pfam" id="PF03795">
    <property type="entry name" value="YCII"/>
    <property type="match status" value="1"/>
</dbReference>
<evidence type="ECO:0000259" key="4">
    <source>
        <dbReference type="Pfam" id="PF08281"/>
    </source>
</evidence>
<protein>
    <recommendedName>
        <fullName evidence="7">RNA polymerase subunit sigma-24</fullName>
    </recommendedName>
</protein>
<name>A0A2G1VY77_9BACT</name>
<dbReference type="RefSeq" id="WP_099264129.1">
    <property type="nucleotide sequence ID" value="NZ_NIZW01000040.1"/>
</dbReference>
<dbReference type="GO" id="GO:0003677">
    <property type="term" value="F:DNA binding"/>
    <property type="evidence" value="ECO:0007669"/>
    <property type="project" value="InterPro"/>
</dbReference>
<dbReference type="SUPFAM" id="SSF54909">
    <property type="entry name" value="Dimeric alpha+beta barrel"/>
    <property type="match status" value="1"/>
</dbReference>
<dbReference type="GO" id="GO:0016987">
    <property type="term" value="F:sigma factor activity"/>
    <property type="evidence" value="ECO:0007669"/>
    <property type="project" value="InterPro"/>
</dbReference>
<dbReference type="InterPro" id="IPR013325">
    <property type="entry name" value="RNA_pol_sigma_r2"/>
</dbReference>
<dbReference type="InterPro" id="IPR005545">
    <property type="entry name" value="YCII"/>
</dbReference>
<dbReference type="Pfam" id="PF08281">
    <property type="entry name" value="Sigma70_r4_2"/>
    <property type="match status" value="1"/>
</dbReference>
<dbReference type="InterPro" id="IPR013249">
    <property type="entry name" value="RNA_pol_sigma70_r4_t2"/>
</dbReference>
<reference evidence="5 6" key="1">
    <citation type="submission" date="2017-06" db="EMBL/GenBank/DDBJ databases">
        <title>Description of Rhodopirellula bahusiensis sp. nov.</title>
        <authorList>
            <person name="Kizina J."/>
            <person name="Harder J."/>
        </authorList>
    </citation>
    <scope>NUCLEOTIDE SEQUENCE [LARGE SCALE GENOMIC DNA]</scope>
    <source>
        <strain evidence="5 6">SWK21</strain>
    </source>
</reference>
<dbReference type="GO" id="GO:0006352">
    <property type="term" value="P:DNA-templated transcription initiation"/>
    <property type="evidence" value="ECO:0007669"/>
    <property type="project" value="InterPro"/>
</dbReference>
<accession>A0A2G1VY77</accession>
<gene>
    <name evidence="5" type="ORF">CEE69_29340</name>
</gene>
<dbReference type="InterPro" id="IPR007627">
    <property type="entry name" value="RNA_pol_sigma70_r2"/>
</dbReference>
<evidence type="ECO:0008006" key="7">
    <source>
        <dbReference type="Google" id="ProtNLM"/>
    </source>
</evidence>
<dbReference type="PANTHER" id="PTHR47756">
    <property type="entry name" value="BLL6612 PROTEIN-RELATED"/>
    <property type="match status" value="1"/>
</dbReference>
<comment type="caution">
    <text evidence="5">The sequence shown here is derived from an EMBL/GenBank/DDBJ whole genome shotgun (WGS) entry which is preliminary data.</text>
</comment>
<proteinExistence type="inferred from homology"/>
<comment type="similarity">
    <text evidence="1">Belongs to the YciI family.</text>
</comment>
<evidence type="ECO:0000259" key="2">
    <source>
        <dbReference type="Pfam" id="PF03795"/>
    </source>
</evidence>
<keyword evidence="6" id="KW-1185">Reference proteome</keyword>
<dbReference type="Gene3D" id="3.30.70.1060">
    <property type="entry name" value="Dimeric alpha+beta barrel"/>
    <property type="match status" value="1"/>
</dbReference>
<evidence type="ECO:0000313" key="6">
    <source>
        <dbReference type="Proteomes" id="UP000225740"/>
    </source>
</evidence>
<feature type="domain" description="YCII-related" evidence="2">
    <location>
        <begin position="172"/>
        <end position="205"/>
    </location>
</feature>
<dbReference type="SUPFAM" id="SSF88659">
    <property type="entry name" value="Sigma3 and sigma4 domains of RNA polymerase sigma factors"/>
    <property type="match status" value="1"/>
</dbReference>
<evidence type="ECO:0000259" key="3">
    <source>
        <dbReference type="Pfam" id="PF04542"/>
    </source>
</evidence>
<dbReference type="AlphaFoldDB" id="A0A2G1VY77"/>
<dbReference type="Proteomes" id="UP000225740">
    <property type="component" value="Unassembled WGS sequence"/>
</dbReference>
<dbReference type="Pfam" id="PF04542">
    <property type="entry name" value="Sigma70_r2"/>
    <property type="match status" value="1"/>
</dbReference>
<sequence length="208" mass="23296">MTQPIHQQIEQIFHEGSRQVFASLARAFRDLDLADDAMQDAFAAAMERWPDEGIPETPIAWLITTGRFKAIDTIRRREKLKSMGPDVAVRLQQVTDSNTQRGDAVIEDDRLRLIFTCCHPAIDLKIQVPLTLREVCGLTTDEIARAFLTTPTTMAQRIVRGKAKIRDAGIPFVIPDVEDLDEAISIAAKIPPAKKGTVEIRPLFQIPQ</sequence>
<dbReference type="InterPro" id="IPR013324">
    <property type="entry name" value="RNA_pol_sigma_r3/r4-like"/>
</dbReference>
<dbReference type="Gene3D" id="1.10.1740.10">
    <property type="match status" value="1"/>
</dbReference>
<dbReference type="SUPFAM" id="SSF88946">
    <property type="entry name" value="Sigma2 domain of RNA polymerase sigma factors"/>
    <property type="match status" value="1"/>
</dbReference>
<evidence type="ECO:0000313" key="5">
    <source>
        <dbReference type="EMBL" id="PHQ31746.1"/>
    </source>
</evidence>